<evidence type="ECO:0000313" key="5">
    <source>
        <dbReference type="EMBL" id="MBA2226502.1"/>
    </source>
</evidence>
<evidence type="ECO:0000259" key="4">
    <source>
        <dbReference type="Pfam" id="PF01170"/>
    </source>
</evidence>
<name>A0A7V8VEH1_9BACT</name>
<keyword evidence="6" id="KW-1185">Reference proteome</keyword>
<protein>
    <submittedName>
        <fullName evidence="5">TIGR03000 domain-containing protein</fullName>
    </submittedName>
</protein>
<dbReference type="EMBL" id="JACEFB010000006">
    <property type="protein sequence ID" value="MBA2226502.1"/>
    <property type="molecule type" value="Genomic_DNA"/>
</dbReference>
<sequence>MRTHRGFTGLILAGLVLGWAVIFGSTTLTAQGSPSFTPQDKKQEGKTGDKKTEVKKVKSKIIVKVPDEDAELKIEGKLTKPTGLVREFVTPEIEEGKAYIYEFTVIWRPNNYTELTRTKVVNFKGGDLIQVDLSKPDPNNPDKAKVRWVPTPDDIVAEMVKLAGVKKGDVVYEPGPGDGRVLIACVKSGADKAVGIELDPKKAEEARANAKKAGVEDKVEIRVGDALQVKDYGNATVIMLYMGDEFNNLLRPLLEKQLKPGTRIVSHRFTMGDWKPDKTITVMGQDGDEYVLHLWIVKKPQETPPPENKK</sequence>
<keyword evidence="2" id="KW-0808">Transferase</keyword>
<evidence type="ECO:0000256" key="1">
    <source>
        <dbReference type="ARBA" id="ARBA00022603"/>
    </source>
</evidence>
<dbReference type="InterPro" id="IPR000241">
    <property type="entry name" value="RlmKL-like_Mtase"/>
</dbReference>
<dbReference type="Proteomes" id="UP000542342">
    <property type="component" value="Unassembled WGS sequence"/>
</dbReference>
<dbReference type="RefSeq" id="WP_194537938.1">
    <property type="nucleotide sequence ID" value="NZ_JACEFB010000006.1"/>
</dbReference>
<dbReference type="InterPro" id="IPR029063">
    <property type="entry name" value="SAM-dependent_MTases_sf"/>
</dbReference>
<dbReference type="InterPro" id="IPR026170">
    <property type="entry name" value="FAM173A/B"/>
</dbReference>
<accession>A0A7V8VEH1</accession>
<feature type="domain" description="Ribosomal RNA large subunit methyltransferase K/L-like methyltransferase" evidence="4">
    <location>
        <begin position="157"/>
        <end position="233"/>
    </location>
</feature>
<dbReference type="NCBIfam" id="TIGR03000">
    <property type="entry name" value="plancto_dom_1"/>
    <property type="match status" value="1"/>
</dbReference>
<dbReference type="InterPro" id="IPR017460">
    <property type="entry name" value="CHP03000_planctomycetes"/>
</dbReference>
<proteinExistence type="predicted"/>
<evidence type="ECO:0000313" key="6">
    <source>
        <dbReference type="Proteomes" id="UP000542342"/>
    </source>
</evidence>
<organism evidence="5 6">
    <name type="scientific">Thermogemmata fonticola</name>
    <dbReference type="NCBI Taxonomy" id="2755323"/>
    <lineage>
        <taxon>Bacteria</taxon>
        <taxon>Pseudomonadati</taxon>
        <taxon>Planctomycetota</taxon>
        <taxon>Planctomycetia</taxon>
        <taxon>Gemmatales</taxon>
        <taxon>Gemmataceae</taxon>
        <taxon>Thermogemmata</taxon>
    </lineage>
</organism>
<dbReference type="GO" id="GO:0016279">
    <property type="term" value="F:protein-lysine N-methyltransferase activity"/>
    <property type="evidence" value="ECO:0007669"/>
    <property type="project" value="InterPro"/>
</dbReference>
<dbReference type="AlphaFoldDB" id="A0A7V8VEH1"/>
<dbReference type="PANTHER" id="PTHR13610">
    <property type="entry name" value="METHYLTRANSFERASE DOMAIN-CONTAINING PROTEIN"/>
    <property type="match status" value="1"/>
</dbReference>
<dbReference type="GO" id="GO:0032259">
    <property type="term" value="P:methylation"/>
    <property type="evidence" value="ECO:0007669"/>
    <property type="project" value="UniProtKB-KW"/>
</dbReference>
<gene>
    <name evidence="5" type="ORF">H0921_10055</name>
</gene>
<dbReference type="Pfam" id="PF01170">
    <property type="entry name" value="UPF0020"/>
    <property type="match status" value="1"/>
</dbReference>
<dbReference type="PANTHER" id="PTHR13610:SF11">
    <property type="entry name" value="METHYLTRANSFERASE DOMAIN-CONTAINING PROTEIN"/>
    <property type="match status" value="1"/>
</dbReference>
<evidence type="ECO:0000256" key="3">
    <source>
        <dbReference type="ARBA" id="ARBA00022691"/>
    </source>
</evidence>
<dbReference type="Gene3D" id="3.40.50.150">
    <property type="entry name" value="Vaccinia Virus protein VP39"/>
    <property type="match status" value="1"/>
</dbReference>
<evidence type="ECO:0000256" key="2">
    <source>
        <dbReference type="ARBA" id="ARBA00022679"/>
    </source>
</evidence>
<dbReference type="SUPFAM" id="SSF53335">
    <property type="entry name" value="S-adenosyl-L-methionine-dependent methyltransferases"/>
    <property type="match status" value="1"/>
</dbReference>
<keyword evidence="1" id="KW-0489">Methyltransferase</keyword>
<keyword evidence="3" id="KW-0949">S-adenosyl-L-methionine</keyword>
<comment type="caution">
    <text evidence="5">The sequence shown here is derived from an EMBL/GenBank/DDBJ whole genome shotgun (WGS) entry which is preliminary data.</text>
</comment>
<dbReference type="CDD" id="cd02440">
    <property type="entry name" value="AdoMet_MTases"/>
    <property type="match status" value="1"/>
</dbReference>
<reference evidence="5 6" key="1">
    <citation type="submission" date="2020-07" db="EMBL/GenBank/DDBJ databases">
        <title>Thermogemmata thermophila gen. nov., sp. nov., a novel moderate thermophilic planctomycete from a Kamchatka hot spring.</title>
        <authorList>
            <person name="Elcheninov A.G."/>
            <person name="Podosokorskaya O.A."/>
            <person name="Kovaleva O.L."/>
            <person name="Novikov A."/>
            <person name="Bonch-Osmolovskaya E.A."/>
            <person name="Toshchakov S.V."/>
            <person name="Kublanov I.V."/>
        </authorList>
    </citation>
    <scope>NUCLEOTIDE SEQUENCE [LARGE SCALE GENOMIC DNA]</scope>
    <source>
        <strain evidence="5 6">2918</strain>
    </source>
</reference>